<protein>
    <submittedName>
        <fullName evidence="2">Uncharacterized protein</fullName>
    </submittedName>
</protein>
<evidence type="ECO:0000313" key="2">
    <source>
        <dbReference type="EMBL" id="KAK2086243.1"/>
    </source>
</evidence>
<evidence type="ECO:0000256" key="1">
    <source>
        <dbReference type="SAM" id="MobiDB-lite"/>
    </source>
</evidence>
<comment type="caution">
    <text evidence="2">The sequence shown here is derived from an EMBL/GenBank/DDBJ whole genome shotgun (WGS) entry which is preliminary data.</text>
</comment>
<accession>A0ABQ9TP87</accession>
<keyword evidence="3" id="KW-1185">Reference proteome</keyword>
<proteinExistence type="predicted"/>
<dbReference type="EMBL" id="JASSZA010000020">
    <property type="protein sequence ID" value="KAK2086243.1"/>
    <property type="molecule type" value="Genomic_DNA"/>
</dbReference>
<evidence type="ECO:0000313" key="3">
    <source>
        <dbReference type="Proteomes" id="UP001266305"/>
    </source>
</evidence>
<dbReference type="Proteomes" id="UP001266305">
    <property type="component" value="Unassembled WGS sequence"/>
</dbReference>
<name>A0ABQ9TP87_SAGOE</name>
<sequence>MDEVESGRLILGGEGAVELSSNEDRRSQRELGLGEVEDEGASENQSRSASCVASAAETFVPETLGCYRRIPLSMCRGRAQAGGRGSAAQTLLQAVASQSSTPGEPAYRLNPEIPGPWENFNKATPTRFL</sequence>
<gene>
    <name evidence="2" type="ORF">P7K49_035668</name>
</gene>
<reference evidence="2 3" key="1">
    <citation type="submission" date="2023-05" db="EMBL/GenBank/DDBJ databases">
        <title>B98-5 Cell Line De Novo Hybrid Assembly: An Optical Mapping Approach.</title>
        <authorList>
            <person name="Kananen K."/>
            <person name="Auerbach J.A."/>
            <person name="Kautto E."/>
            <person name="Blachly J.S."/>
        </authorList>
    </citation>
    <scope>NUCLEOTIDE SEQUENCE [LARGE SCALE GENOMIC DNA]</scope>
    <source>
        <strain evidence="2">B95-8</strain>
        <tissue evidence="2">Cell line</tissue>
    </source>
</reference>
<feature type="region of interest" description="Disordered" evidence="1">
    <location>
        <begin position="1"/>
        <end position="49"/>
    </location>
</feature>
<organism evidence="2 3">
    <name type="scientific">Saguinus oedipus</name>
    <name type="common">Cotton-top tamarin</name>
    <name type="synonym">Oedipomidas oedipus</name>
    <dbReference type="NCBI Taxonomy" id="9490"/>
    <lineage>
        <taxon>Eukaryota</taxon>
        <taxon>Metazoa</taxon>
        <taxon>Chordata</taxon>
        <taxon>Craniata</taxon>
        <taxon>Vertebrata</taxon>
        <taxon>Euteleostomi</taxon>
        <taxon>Mammalia</taxon>
        <taxon>Eutheria</taxon>
        <taxon>Euarchontoglires</taxon>
        <taxon>Primates</taxon>
        <taxon>Haplorrhini</taxon>
        <taxon>Platyrrhini</taxon>
        <taxon>Cebidae</taxon>
        <taxon>Callitrichinae</taxon>
        <taxon>Saguinus</taxon>
    </lineage>
</organism>